<dbReference type="Gene3D" id="2.40.50.140">
    <property type="entry name" value="Nucleic acid-binding proteins"/>
    <property type="match status" value="1"/>
</dbReference>
<dbReference type="EC" id="2.1.1.190" evidence="9"/>
<feature type="binding site" evidence="6">
    <location>
        <position position="416"/>
    </location>
    <ligand>
        <name>S-adenosyl-L-methionine</name>
        <dbReference type="ChEBI" id="CHEBI:59789"/>
    </ligand>
</feature>
<dbReference type="InterPro" id="IPR010280">
    <property type="entry name" value="U5_MeTrfase_fam"/>
</dbReference>
<dbReference type="GO" id="GO:0008168">
    <property type="term" value="F:methyltransferase activity"/>
    <property type="evidence" value="ECO:0007669"/>
    <property type="project" value="UniProtKB-KW"/>
</dbReference>
<proteinExistence type="inferred from homology"/>
<keyword evidence="1" id="KW-0479">Metal-binding</keyword>
<feature type="compositionally biased region" description="Basic residues" evidence="7">
    <location>
        <begin position="1"/>
        <end position="10"/>
    </location>
</feature>
<evidence type="ECO:0000259" key="8">
    <source>
        <dbReference type="PROSITE" id="PS50926"/>
    </source>
</evidence>
<keyword evidence="4 6" id="KW-0949">S-adenosyl-L-methionine</keyword>
<dbReference type="InterPro" id="IPR002792">
    <property type="entry name" value="TRAM_dom"/>
</dbReference>
<feature type="domain" description="TRAM" evidence="8">
    <location>
        <begin position="30"/>
        <end position="89"/>
    </location>
</feature>
<dbReference type="Pfam" id="PF01938">
    <property type="entry name" value="TRAM"/>
    <property type="match status" value="1"/>
</dbReference>
<feature type="compositionally biased region" description="Polar residues" evidence="7">
    <location>
        <begin position="25"/>
        <end position="36"/>
    </location>
</feature>
<keyword evidence="2 6" id="KW-0489">Methyltransferase</keyword>
<dbReference type="SUPFAM" id="SSF53335">
    <property type="entry name" value="S-adenosyl-L-methionine-dependent methyltransferases"/>
    <property type="match status" value="1"/>
</dbReference>
<dbReference type="PANTHER" id="PTHR11061">
    <property type="entry name" value="RNA M5U METHYLTRANSFERASE"/>
    <property type="match status" value="1"/>
</dbReference>
<comment type="similarity">
    <text evidence="6">Belongs to the class I-like SAM-binding methyltransferase superfamily. RNA M5U methyltransferase family.</text>
</comment>
<keyword evidence="10" id="KW-1185">Reference proteome</keyword>
<dbReference type="InterPro" id="IPR029063">
    <property type="entry name" value="SAM-dependent_MTases_sf"/>
</dbReference>
<dbReference type="GO" id="GO:0032259">
    <property type="term" value="P:methylation"/>
    <property type="evidence" value="ECO:0007669"/>
    <property type="project" value="UniProtKB-KW"/>
</dbReference>
<sequence>MAMLGKRRPPRPASNKSGLARQESAKQAPNAETTSDQVLTIERLAHDGRGVGHLPSGKAVFVDQALPGERVEIATHMTRKRFDEAHIRERLSAAPERVTPPCPHFGHCGGCDLQHMSVPAQREHKREVVRELLFRQGISWQGSLDTLKSDSDAYRRRARLGVNVDREGRVLMGFRAQRSHRLVDIASCCVLVPELQALITPLRDVLGSLKSPRDVGHIELLATPDTCVVIVRQLKEQPQDADRWHAFANEQGVALGMRSGRDSAERDSINRDNPERAKSQAGSPELHWVGAPPVLNDILTLPGCESLTLEFSPGDFLQVNADVNQQMVAQVIQWLAPQKGQQLLDLYAGMGNFSLPMAAAGAKVHAVEGSPAMVARLVANAHRHQLPVNGQQADLNSRESVNALLKEIPADAVILDPPRGGAESVCQALAKISAKPHQRPRIAYVSCDPATLARDAAHLMHGGYRIARVVAADMFVHTAHMETLMLLEPPA</sequence>
<protein>
    <submittedName>
        <fullName evidence="9">23S rRNA (Uracil(1939)-C(5))-methyltransferase RlmD</fullName>
        <ecNumber evidence="9">2.1.1.190</ecNumber>
    </submittedName>
</protein>
<evidence type="ECO:0000256" key="1">
    <source>
        <dbReference type="ARBA" id="ARBA00022485"/>
    </source>
</evidence>
<feature type="region of interest" description="Disordered" evidence="7">
    <location>
        <begin position="256"/>
        <end position="285"/>
    </location>
</feature>
<feature type="binding site" evidence="6">
    <location>
        <position position="368"/>
    </location>
    <ligand>
        <name>S-adenosyl-L-methionine</name>
        <dbReference type="ChEBI" id="CHEBI:59789"/>
    </ligand>
</feature>
<evidence type="ECO:0000256" key="7">
    <source>
        <dbReference type="SAM" id="MobiDB-lite"/>
    </source>
</evidence>
<dbReference type="SUPFAM" id="SSF50249">
    <property type="entry name" value="Nucleic acid-binding proteins"/>
    <property type="match status" value="1"/>
</dbReference>
<dbReference type="Gene3D" id="3.40.50.150">
    <property type="entry name" value="Vaccinia Virus protein VP39"/>
    <property type="match status" value="1"/>
</dbReference>
<organism evidence="9 10">
    <name type="scientific">Halomonas llamarensis</name>
    <dbReference type="NCBI Taxonomy" id="2945104"/>
    <lineage>
        <taxon>Bacteria</taxon>
        <taxon>Pseudomonadati</taxon>
        <taxon>Pseudomonadota</taxon>
        <taxon>Gammaproteobacteria</taxon>
        <taxon>Oceanospirillales</taxon>
        <taxon>Halomonadaceae</taxon>
        <taxon>Halomonas</taxon>
    </lineage>
</organism>
<dbReference type="PROSITE" id="PS50926">
    <property type="entry name" value="TRAM"/>
    <property type="match status" value="1"/>
</dbReference>
<evidence type="ECO:0000256" key="6">
    <source>
        <dbReference type="PROSITE-ProRule" id="PRU01024"/>
    </source>
</evidence>
<dbReference type="Proteomes" id="UP001165308">
    <property type="component" value="Unassembled WGS sequence"/>
</dbReference>
<evidence type="ECO:0000313" key="9">
    <source>
        <dbReference type="EMBL" id="MCL7928791.1"/>
    </source>
</evidence>
<evidence type="ECO:0000256" key="2">
    <source>
        <dbReference type="ARBA" id="ARBA00022603"/>
    </source>
</evidence>
<gene>
    <name evidence="9" type="primary">rlmD</name>
    <name evidence="9" type="ORF">M8006_02145</name>
</gene>
<comment type="caution">
    <text evidence="9">The sequence shown here is derived from an EMBL/GenBank/DDBJ whole genome shotgun (WGS) entry which is preliminary data.</text>
</comment>
<dbReference type="CDD" id="cd02440">
    <property type="entry name" value="AdoMet_MTases"/>
    <property type="match status" value="1"/>
</dbReference>
<feature type="binding site" evidence="6">
    <location>
        <position position="347"/>
    </location>
    <ligand>
        <name>S-adenosyl-L-methionine</name>
        <dbReference type="ChEBI" id="CHEBI:59789"/>
    </ligand>
</feature>
<dbReference type="PANTHER" id="PTHR11061:SF49">
    <property type="entry name" value="23S RRNA (URACIL(1939)-C(5))-METHYLTRANSFERASE RLMD"/>
    <property type="match status" value="1"/>
</dbReference>
<dbReference type="PROSITE" id="PS51687">
    <property type="entry name" value="SAM_MT_RNA_M5U"/>
    <property type="match status" value="1"/>
</dbReference>
<reference evidence="9" key="1">
    <citation type="submission" date="2022-05" db="EMBL/GenBank/DDBJ databases">
        <title>Halomonas geminus sp. nov. and Halomonas llamarensis sp. nov. isolated from high-altitude salars of the Atacama Desert.</title>
        <authorList>
            <person name="Hintersatz C."/>
            <person name="Rojas L.A."/>
            <person name="Wei T.-S."/>
            <person name="Kutschke S."/>
            <person name="Lehmann F."/>
            <person name="Jain R."/>
            <person name="Pollmann K."/>
        </authorList>
    </citation>
    <scope>NUCLEOTIDE SEQUENCE</scope>
    <source>
        <strain evidence="9">ATCHA</strain>
    </source>
</reference>
<evidence type="ECO:0000256" key="5">
    <source>
        <dbReference type="ARBA" id="ARBA00023014"/>
    </source>
</evidence>
<feature type="active site" description="Nucleophile" evidence="6">
    <location>
        <position position="447"/>
    </location>
</feature>
<feature type="region of interest" description="Disordered" evidence="7">
    <location>
        <begin position="1"/>
        <end position="36"/>
    </location>
</feature>
<dbReference type="InterPro" id="IPR012340">
    <property type="entry name" value="NA-bd_OB-fold"/>
</dbReference>
<dbReference type="Gene3D" id="2.40.50.1070">
    <property type="match status" value="1"/>
</dbReference>
<keyword evidence="1" id="KW-0408">Iron</keyword>
<dbReference type="EMBL" id="JAMJPJ010000002">
    <property type="protein sequence ID" value="MCL7928791.1"/>
    <property type="molecule type" value="Genomic_DNA"/>
</dbReference>
<keyword evidence="5" id="KW-0411">Iron-sulfur</keyword>
<dbReference type="Pfam" id="PF05958">
    <property type="entry name" value="tRNA_U5-meth_tr"/>
    <property type="match status" value="1"/>
</dbReference>
<evidence type="ECO:0000313" key="10">
    <source>
        <dbReference type="Proteomes" id="UP001165308"/>
    </source>
</evidence>
<feature type="compositionally biased region" description="Basic and acidic residues" evidence="7">
    <location>
        <begin position="259"/>
        <end position="278"/>
    </location>
</feature>
<keyword evidence="3 6" id="KW-0808">Transferase</keyword>
<feature type="binding site" evidence="6">
    <location>
        <position position="318"/>
    </location>
    <ligand>
        <name>S-adenosyl-L-methionine</name>
        <dbReference type="ChEBI" id="CHEBI:59789"/>
    </ligand>
</feature>
<evidence type="ECO:0000256" key="3">
    <source>
        <dbReference type="ARBA" id="ARBA00022679"/>
    </source>
</evidence>
<keyword evidence="1" id="KW-0004">4Fe-4S</keyword>
<dbReference type="RefSeq" id="WP_250079603.1">
    <property type="nucleotide sequence ID" value="NZ_JAMJPJ010000002.1"/>
</dbReference>
<evidence type="ECO:0000256" key="4">
    <source>
        <dbReference type="ARBA" id="ARBA00022691"/>
    </source>
</evidence>
<dbReference type="NCBIfam" id="TIGR00479">
    <property type="entry name" value="rumA"/>
    <property type="match status" value="1"/>
</dbReference>
<name>A0ABT0SMC4_9GAMM</name>
<accession>A0ABT0SMC4</accession>